<keyword evidence="1" id="KW-0472">Membrane</keyword>
<comment type="caution">
    <text evidence="2">The sequence shown here is derived from an EMBL/GenBank/DDBJ whole genome shotgun (WGS) entry which is preliminary data.</text>
</comment>
<sequence length="50" mass="5712">MKIHQWITDGLFYTTLGYSQNMIVIAMLKFVAALRVSSICTNMSTRVQTK</sequence>
<evidence type="ECO:0000256" key="1">
    <source>
        <dbReference type="SAM" id="Phobius"/>
    </source>
</evidence>
<name>A0A2P6PIZ1_ROSCH</name>
<reference evidence="2 3" key="1">
    <citation type="journal article" date="2018" name="Nat. Genet.">
        <title>The Rosa genome provides new insights in the design of modern roses.</title>
        <authorList>
            <person name="Bendahmane M."/>
        </authorList>
    </citation>
    <scope>NUCLEOTIDE SEQUENCE [LARGE SCALE GENOMIC DNA]</scope>
    <source>
        <strain evidence="3">cv. Old Blush</strain>
    </source>
</reference>
<evidence type="ECO:0000313" key="2">
    <source>
        <dbReference type="EMBL" id="PRQ21896.1"/>
    </source>
</evidence>
<keyword evidence="1" id="KW-0812">Transmembrane</keyword>
<feature type="transmembrane region" description="Helical" evidence="1">
    <location>
        <begin position="18"/>
        <end position="36"/>
    </location>
</feature>
<keyword evidence="3" id="KW-1185">Reference proteome</keyword>
<evidence type="ECO:0000313" key="3">
    <source>
        <dbReference type="Proteomes" id="UP000238479"/>
    </source>
</evidence>
<protein>
    <submittedName>
        <fullName evidence="2">Uncharacterized protein</fullName>
    </submittedName>
</protein>
<dbReference type="AlphaFoldDB" id="A0A2P6PIZ1"/>
<proteinExistence type="predicted"/>
<dbReference type="Proteomes" id="UP000238479">
    <property type="component" value="Chromosome 6"/>
</dbReference>
<keyword evidence="1" id="KW-1133">Transmembrane helix</keyword>
<organism evidence="2 3">
    <name type="scientific">Rosa chinensis</name>
    <name type="common">China rose</name>
    <dbReference type="NCBI Taxonomy" id="74649"/>
    <lineage>
        <taxon>Eukaryota</taxon>
        <taxon>Viridiplantae</taxon>
        <taxon>Streptophyta</taxon>
        <taxon>Embryophyta</taxon>
        <taxon>Tracheophyta</taxon>
        <taxon>Spermatophyta</taxon>
        <taxon>Magnoliopsida</taxon>
        <taxon>eudicotyledons</taxon>
        <taxon>Gunneridae</taxon>
        <taxon>Pentapetalae</taxon>
        <taxon>rosids</taxon>
        <taxon>fabids</taxon>
        <taxon>Rosales</taxon>
        <taxon>Rosaceae</taxon>
        <taxon>Rosoideae</taxon>
        <taxon>Rosoideae incertae sedis</taxon>
        <taxon>Rosa</taxon>
    </lineage>
</organism>
<accession>A0A2P6PIZ1</accession>
<gene>
    <name evidence="2" type="ORF">RchiOBHm_Chr6g0244321</name>
</gene>
<dbReference type="EMBL" id="PDCK01000044">
    <property type="protein sequence ID" value="PRQ21896.1"/>
    <property type="molecule type" value="Genomic_DNA"/>
</dbReference>
<dbReference type="Gramene" id="PRQ21896">
    <property type="protein sequence ID" value="PRQ21896"/>
    <property type="gene ID" value="RchiOBHm_Chr6g0244321"/>
</dbReference>